<dbReference type="InterPro" id="IPR050482">
    <property type="entry name" value="Sensor_HK_TwoCompSys"/>
</dbReference>
<evidence type="ECO:0000256" key="1">
    <source>
        <dbReference type="ARBA" id="ARBA00000085"/>
    </source>
</evidence>
<keyword evidence="9" id="KW-0472">Membrane</keyword>
<feature type="domain" description="Signal transduction histidine kinase subgroup 3 dimerisation and phosphoacceptor" evidence="10">
    <location>
        <begin position="167"/>
        <end position="208"/>
    </location>
</feature>
<evidence type="ECO:0000313" key="11">
    <source>
        <dbReference type="EMBL" id="MFD1049253.1"/>
    </source>
</evidence>
<evidence type="ECO:0000256" key="2">
    <source>
        <dbReference type="ARBA" id="ARBA00012438"/>
    </source>
</evidence>
<evidence type="ECO:0000256" key="7">
    <source>
        <dbReference type="ARBA" id="ARBA00022840"/>
    </source>
</evidence>
<protein>
    <recommendedName>
        <fullName evidence="2">histidine kinase</fullName>
        <ecNumber evidence="2">2.7.13.3</ecNumber>
    </recommendedName>
</protein>
<dbReference type="GO" id="GO:0016301">
    <property type="term" value="F:kinase activity"/>
    <property type="evidence" value="ECO:0007669"/>
    <property type="project" value="UniProtKB-KW"/>
</dbReference>
<evidence type="ECO:0000256" key="3">
    <source>
        <dbReference type="ARBA" id="ARBA00022553"/>
    </source>
</evidence>
<feature type="transmembrane region" description="Helical" evidence="9">
    <location>
        <begin position="132"/>
        <end position="152"/>
    </location>
</feature>
<gene>
    <name evidence="11" type="ORF">ACFQ1S_28805</name>
</gene>
<dbReference type="EMBL" id="JBHTIS010002068">
    <property type="protein sequence ID" value="MFD1049253.1"/>
    <property type="molecule type" value="Genomic_DNA"/>
</dbReference>
<organism evidence="11 12">
    <name type="scientific">Kibdelosporangium lantanae</name>
    <dbReference type="NCBI Taxonomy" id="1497396"/>
    <lineage>
        <taxon>Bacteria</taxon>
        <taxon>Bacillati</taxon>
        <taxon>Actinomycetota</taxon>
        <taxon>Actinomycetes</taxon>
        <taxon>Pseudonocardiales</taxon>
        <taxon>Pseudonocardiaceae</taxon>
        <taxon>Kibdelosporangium</taxon>
    </lineage>
</organism>
<name>A0ABW3MEW4_9PSEU</name>
<feature type="transmembrane region" description="Helical" evidence="9">
    <location>
        <begin position="98"/>
        <end position="120"/>
    </location>
</feature>
<dbReference type="EC" id="2.7.13.3" evidence="2"/>
<evidence type="ECO:0000256" key="5">
    <source>
        <dbReference type="ARBA" id="ARBA00022741"/>
    </source>
</evidence>
<keyword evidence="9" id="KW-1133">Transmembrane helix</keyword>
<dbReference type="PANTHER" id="PTHR24421:SF10">
    <property type="entry name" value="NITRATE_NITRITE SENSOR PROTEIN NARQ"/>
    <property type="match status" value="1"/>
</dbReference>
<evidence type="ECO:0000259" key="10">
    <source>
        <dbReference type="Pfam" id="PF07730"/>
    </source>
</evidence>
<dbReference type="InterPro" id="IPR011712">
    <property type="entry name" value="Sig_transdc_His_kin_sub3_dim/P"/>
</dbReference>
<keyword evidence="4" id="KW-0808">Transferase</keyword>
<dbReference type="Pfam" id="PF07730">
    <property type="entry name" value="HisKA_3"/>
    <property type="match status" value="1"/>
</dbReference>
<keyword evidence="9" id="KW-0812">Transmembrane</keyword>
<evidence type="ECO:0000256" key="4">
    <source>
        <dbReference type="ARBA" id="ARBA00022679"/>
    </source>
</evidence>
<evidence type="ECO:0000313" key="12">
    <source>
        <dbReference type="Proteomes" id="UP001597045"/>
    </source>
</evidence>
<feature type="non-terminal residue" evidence="11">
    <location>
        <position position="209"/>
    </location>
</feature>
<feature type="transmembrane region" description="Helical" evidence="9">
    <location>
        <begin position="6"/>
        <end position="24"/>
    </location>
</feature>
<keyword evidence="5" id="KW-0547">Nucleotide-binding</keyword>
<sequence>MRVVTRVTTLVYSVVLAAGLYYALAGISPGTNPVRLAGFVAVMGSLFAVERWGTGHVAWWLGARLVLYVGAAALDESGLSRALFLVLPFVAYLRLGRVAGWVTGGGCLVALVGGYFVWVPRWYVTASYLADVLMFAIGMVLALMMASVAVGAMRAQQAVAEMTAQMERARLARDIHDSLGHHLTAVVVQLELATTFRDRDPAKADQSVT</sequence>
<dbReference type="PANTHER" id="PTHR24421">
    <property type="entry name" value="NITRATE/NITRITE SENSOR PROTEIN NARX-RELATED"/>
    <property type="match status" value="1"/>
</dbReference>
<keyword evidence="8" id="KW-0902">Two-component regulatory system</keyword>
<evidence type="ECO:0000256" key="6">
    <source>
        <dbReference type="ARBA" id="ARBA00022777"/>
    </source>
</evidence>
<keyword evidence="3" id="KW-0597">Phosphoprotein</keyword>
<dbReference type="Gene3D" id="1.20.5.1930">
    <property type="match status" value="1"/>
</dbReference>
<comment type="caution">
    <text evidence="11">The sequence shown here is derived from an EMBL/GenBank/DDBJ whole genome shotgun (WGS) entry which is preliminary data.</text>
</comment>
<evidence type="ECO:0000256" key="9">
    <source>
        <dbReference type="SAM" id="Phobius"/>
    </source>
</evidence>
<keyword evidence="7" id="KW-0067">ATP-binding</keyword>
<accession>A0ABW3MEW4</accession>
<dbReference type="Proteomes" id="UP001597045">
    <property type="component" value="Unassembled WGS sequence"/>
</dbReference>
<keyword evidence="6 11" id="KW-0418">Kinase</keyword>
<reference evidence="12" key="1">
    <citation type="journal article" date="2019" name="Int. J. Syst. Evol. Microbiol.">
        <title>The Global Catalogue of Microorganisms (GCM) 10K type strain sequencing project: providing services to taxonomists for standard genome sequencing and annotation.</title>
        <authorList>
            <consortium name="The Broad Institute Genomics Platform"/>
            <consortium name="The Broad Institute Genome Sequencing Center for Infectious Disease"/>
            <person name="Wu L."/>
            <person name="Ma J."/>
        </authorList>
    </citation>
    <scope>NUCLEOTIDE SEQUENCE [LARGE SCALE GENOMIC DNA]</scope>
    <source>
        <strain evidence="12">JCM 31486</strain>
    </source>
</reference>
<proteinExistence type="predicted"/>
<keyword evidence="12" id="KW-1185">Reference proteome</keyword>
<comment type="catalytic activity">
    <reaction evidence="1">
        <text>ATP + protein L-histidine = ADP + protein N-phospho-L-histidine.</text>
        <dbReference type="EC" id="2.7.13.3"/>
    </reaction>
</comment>
<evidence type="ECO:0000256" key="8">
    <source>
        <dbReference type="ARBA" id="ARBA00023012"/>
    </source>
</evidence>